<keyword evidence="2" id="KW-1185">Reference proteome</keyword>
<evidence type="ECO:0000313" key="1">
    <source>
        <dbReference type="EMBL" id="EAA30463.3"/>
    </source>
</evidence>
<dbReference type="HOGENOM" id="CLU_2223947_0_0_1"/>
<dbReference type="EMBL" id="CM002242">
    <property type="protein sequence ID" value="EAA30463.3"/>
    <property type="molecule type" value="Genomic_DNA"/>
</dbReference>
<dbReference type="InParanoid" id="Q7S4L2"/>
<dbReference type="KEGG" id="ncr:NCU09588"/>
<sequence>MVKRFDGAFDDGVINALAQVGTLDSRDGFERVATAAVVVVFRHSFANAVVREQVHDHGFLVRGQMIADSLLDDRQQCIVGLFSLGFAVESCTDSHCYTGSERHALARGIVQASKLDTKDKLIEMTLALCGYIDNLRKTYWKARDAEELFTVQRRERLAIELLGFIKGMNLGT</sequence>
<dbReference type="RefSeq" id="XP_959699.3">
    <property type="nucleotide sequence ID" value="XM_954606.3"/>
</dbReference>
<evidence type="ECO:0000313" key="2">
    <source>
        <dbReference type="Proteomes" id="UP000001805"/>
    </source>
</evidence>
<dbReference type="Proteomes" id="UP000001805">
    <property type="component" value="Chromosome 7, Linkage Group VII"/>
</dbReference>
<protein>
    <submittedName>
        <fullName evidence="1">Uncharacterized protein</fullName>
    </submittedName>
</protein>
<dbReference type="VEuPathDB" id="FungiDB:NCU09588"/>
<gene>
    <name evidence="1" type="ORF">NCU09588</name>
</gene>
<dbReference type="PaxDb" id="5141-EFNCRP00000009163"/>
<name>Q7S4L2_NEUCR</name>
<accession>Q7S4L2</accession>
<organism evidence="1 2">
    <name type="scientific">Neurospora crassa (strain ATCC 24698 / 74-OR23-1A / CBS 708.71 / DSM 1257 / FGSC 987)</name>
    <dbReference type="NCBI Taxonomy" id="367110"/>
    <lineage>
        <taxon>Eukaryota</taxon>
        <taxon>Fungi</taxon>
        <taxon>Dikarya</taxon>
        <taxon>Ascomycota</taxon>
        <taxon>Pezizomycotina</taxon>
        <taxon>Sordariomycetes</taxon>
        <taxon>Sordariomycetidae</taxon>
        <taxon>Sordariales</taxon>
        <taxon>Sordariaceae</taxon>
        <taxon>Neurospora</taxon>
    </lineage>
</organism>
<proteinExistence type="predicted"/>
<dbReference type="GeneID" id="3875846"/>
<dbReference type="AlphaFoldDB" id="Q7S4L2"/>
<reference evidence="1 2" key="1">
    <citation type="journal article" date="2003" name="Nature">
        <title>The genome sequence of the filamentous fungus Neurospora crassa.</title>
        <authorList>
            <person name="Galagan J.E."/>
            <person name="Calvo S.E."/>
            <person name="Borkovich K.A."/>
            <person name="Selker E.U."/>
            <person name="Read N.D."/>
            <person name="Jaffe D."/>
            <person name="FitzHugh W."/>
            <person name="Ma L.J."/>
            <person name="Smirnov S."/>
            <person name="Purcell S."/>
            <person name="Rehman B."/>
            <person name="Elkins T."/>
            <person name="Engels R."/>
            <person name="Wang S."/>
            <person name="Nielsen C.B."/>
            <person name="Butler J."/>
            <person name="Endrizzi M."/>
            <person name="Qui D."/>
            <person name="Ianakiev P."/>
            <person name="Bell-Pedersen D."/>
            <person name="Nelson M.A."/>
            <person name="Werner-Washburne M."/>
            <person name="Selitrennikoff C.P."/>
            <person name="Kinsey J.A."/>
            <person name="Braun E.L."/>
            <person name="Zelter A."/>
            <person name="Schulte U."/>
            <person name="Kothe G.O."/>
            <person name="Jedd G."/>
            <person name="Mewes W."/>
            <person name="Staben C."/>
            <person name="Marcotte E."/>
            <person name="Greenberg D."/>
            <person name="Roy A."/>
            <person name="Foley K."/>
            <person name="Naylor J."/>
            <person name="Stange-Thomann N."/>
            <person name="Barrett R."/>
            <person name="Gnerre S."/>
            <person name="Kamal M."/>
            <person name="Kamvysselis M."/>
            <person name="Mauceli E."/>
            <person name="Bielke C."/>
            <person name="Rudd S."/>
            <person name="Frishman D."/>
            <person name="Krystofova S."/>
            <person name="Rasmussen C."/>
            <person name="Metzenberg R.L."/>
            <person name="Perkins D.D."/>
            <person name="Kroken S."/>
            <person name="Cogoni C."/>
            <person name="Macino G."/>
            <person name="Catcheside D."/>
            <person name="Li W."/>
            <person name="Pratt R.J."/>
            <person name="Osmani S.A."/>
            <person name="DeSouza C.P."/>
            <person name="Glass L."/>
            <person name="Orbach M.J."/>
            <person name="Berglund J.A."/>
            <person name="Voelker R."/>
            <person name="Yarden O."/>
            <person name="Plamann M."/>
            <person name="Seiler S."/>
            <person name="Dunlap J."/>
            <person name="Radford A."/>
            <person name="Aramayo R."/>
            <person name="Natvig D.O."/>
            <person name="Alex L.A."/>
            <person name="Mannhaupt G."/>
            <person name="Ebbole D.J."/>
            <person name="Freitag M."/>
            <person name="Paulsen I."/>
            <person name="Sachs M.S."/>
            <person name="Lander E.S."/>
            <person name="Nusbaum C."/>
            <person name="Birren B."/>
        </authorList>
    </citation>
    <scope>NUCLEOTIDE SEQUENCE [LARGE SCALE GENOMIC DNA]</scope>
    <source>
        <strain evidence="2">ATCC 24698 / 74-OR23-1A / CBS 708.71 / DSM 1257 / FGSC 987</strain>
    </source>
</reference>
<dbReference type="OrthoDB" id="10531910at2759"/>